<dbReference type="PIRSF" id="PIRSF003180">
    <property type="entry name" value="DiGMPpdiest_YuxH"/>
    <property type="match status" value="1"/>
</dbReference>
<dbReference type="InterPro" id="IPR052340">
    <property type="entry name" value="RNase_Y/CdgJ"/>
</dbReference>
<dbReference type="AlphaFoldDB" id="A0A975XTV8"/>
<dbReference type="RefSeq" id="WP_216129639.1">
    <property type="nucleotide sequence ID" value="NZ_CP064782.1"/>
</dbReference>
<sequence length="457" mass="49699">MSGFLSRWWGKGEADGAADRGPVTQPGTPEAEAPKSAAPAASASARSPRSSAAFVRREAVISRNQRIAGFEFSLGQVAKEAPALPDDALLEELALAAGEDGALGARLAFVPVALPALSSPHLSRLPPENVVLMLGLPRNLQHLPDFVPAALARLRDQGFRLGMYVPPAKEVMAACRPCLDFIAIDVTAFDGERLRNMAYGLKTVDDHPLEIIAWGLGTVEEFSLCFQRGFDYFQGPAVSLRESWKPGKGAASRMRVVQLLNQVRNNAEIMELAETLKQDPLLSFRILRYINSPGIGLSTPVASIKHALVVLGRDRFYRWLSLLLFTPQEDNFGEWLMVESALTRGRLMELLGQSRFPEEQRDHLFLAGSFSLLDKLLQLPMDKVVAQLTLPPTVAALLLRREGPLAPWLALVEACEGRDGEAMEQAARAVGCDPGKTNRALLAAMAWAHQVGDVGAE</sequence>
<evidence type="ECO:0000259" key="2">
    <source>
        <dbReference type="PROSITE" id="PS51833"/>
    </source>
</evidence>
<dbReference type="PANTHER" id="PTHR33525">
    <property type="match status" value="1"/>
</dbReference>
<evidence type="ECO:0000313" key="3">
    <source>
        <dbReference type="EMBL" id="QWT48120.1"/>
    </source>
</evidence>
<dbReference type="PROSITE" id="PS51833">
    <property type="entry name" value="HDOD"/>
    <property type="match status" value="1"/>
</dbReference>
<feature type="domain" description="HDOD" evidence="2">
    <location>
        <begin position="246"/>
        <end position="436"/>
    </location>
</feature>
<proteinExistence type="predicted"/>
<name>A0A975XTV8_9RHOO</name>
<dbReference type="InterPro" id="IPR013976">
    <property type="entry name" value="HDOD"/>
</dbReference>
<accession>A0A975XTV8</accession>
<dbReference type="EMBL" id="CP064782">
    <property type="protein sequence ID" value="QWT48120.1"/>
    <property type="molecule type" value="Genomic_DNA"/>
</dbReference>
<dbReference type="Proteomes" id="UP000683428">
    <property type="component" value="Chromosome"/>
</dbReference>
<organism evidence="3 4">
    <name type="scientific">Azospira inquinata</name>
    <dbReference type="NCBI Taxonomy" id="2785627"/>
    <lineage>
        <taxon>Bacteria</taxon>
        <taxon>Pseudomonadati</taxon>
        <taxon>Pseudomonadota</taxon>
        <taxon>Betaproteobacteria</taxon>
        <taxon>Rhodocyclales</taxon>
        <taxon>Rhodocyclaceae</taxon>
        <taxon>Azospira</taxon>
    </lineage>
</organism>
<reference evidence="3" key="1">
    <citation type="submission" date="2020-11" db="EMBL/GenBank/DDBJ databases">
        <title>Azospira inquinata sp. nov.</title>
        <authorList>
            <person name="Moe W.M."/>
            <person name="Mikes M.C."/>
        </authorList>
    </citation>
    <scope>NUCLEOTIDE SEQUENCE</scope>
    <source>
        <strain evidence="3">Azo-3</strain>
    </source>
</reference>
<dbReference type="Pfam" id="PF08668">
    <property type="entry name" value="HDOD"/>
    <property type="match status" value="1"/>
</dbReference>
<feature type="compositionally biased region" description="Low complexity" evidence="1">
    <location>
        <begin position="29"/>
        <end position="45"/>
    </location>
</feature>
<keyword evidence="4" id="KW-1185">Reference proteome</keyword>
<feature type="region of interest" description="Disordered" evidence="1">
    <location>
        <begin position="1"/>
        <end position="45"/>
    </location>
</feature>
<gene>
    <name evidence="3" type="ORF">Azoinq_09595</name>
</gene>
<dbReference type="PANTHER" id="PTHR33525:SF4">
    <property type="entry name" value="CYCLIC DI-GMP PHOSPHODIESTERASE CDGJ"/>
    <property type="match status" value="1"/>
</dbReference>
<protein>
    <submittedName>
        <fullName evidence="3">HDOD domain-containing protein</fullName>
    </submittedName>
</protein>
<evidence type="ECO:0000313" key="4">
    <source>
        <dbReference type="Proteomes" id="UP000683428"/>
    </source>
</evidence>
<dbReference type="InterPro" id="IPR014408">
    <property type="entry name" value="dGMP_Pdiesterase_EAL/HD-GYP"/>
</dbReference>
<dbReference type="KEGG" id="aiq:Azoinq_09595"/>
<evidence type="ECO:0000256" key="1">
    <source>
        <dbReference type="SAM" id="MobiDB-lite"/>
    </source>
</evidence>